<name>A0AAW3IAY4_9BURK</name>
<evidence type="ECO:0000256" key="3">
    <source>
        <dbReference type="RuleBase" id="RU003345"/>
    </source>
</evidence>
<accession>A0AAW3IAY4</accession>
<dbReference type="FunFam" id="3.40.605.10:FF:000001">
    <property type="entry name" value="Aldehyde dehydrogenase 1"/>
    <property type="match status" value="1"/>
</dbReference>
<evidence type="ECO:0000313" key="5">
    <source>
        <dbReference type="EMBL" id="KNE29754.1"/>
    </source>
</evidence>
<protein>
    <submittedName>
        <fullName evidence="5">Aldehyde dehydrogenase</fullName>
    </submittedName>
</protein>
<evidence type="ECO:0000256" key="1">
    <source>
        <dbReference type="ARBA" id="ARBA00023002"/>
    </source>
</evidence>
<organism evidence="5 6">
    <name type="scientific">Achromobacter spanius</name>
    <dbReference type="NCBI Taxonomy" id="217203"/>
    <lineage>
        <taxon>Bacteria</taxon>
        <taxon>Pseudomonadati</taxon>
        <taxon>Pseudomonadota</taxon>
        <taxon>Betaproteobacteria</taxon>
        <taxon>Burkholderiales</taxon>
        <taxon>Alcaligenaceae</taxon>
        <taxon>Achromobacter</taxon>
    </lineage>
</organism>
<dbReference type="Gene3D" id="3.40.309.10">
    <property type="entry name" value="Aldehyde Dehydrogenase, Chain A, domain 2"/>
    <property type="match status" value="1"/>
</dbReference>
<dbReference type="PROSITE" id="PS00687">
    <property type="entry name" value="ALDEHYDE_DEHYDR_GLU"/>
    <property type="match status" value="1"/>
</dbReference>
<dbReference type="InterPro" id="IPR016161">
    <property type="entry name" value="Ald_DH/histidinol_DH"/>
</dbReference>
<gene>
    <name evidence="5" type="ORF">AFM18_01845</name>
</gene>
<evidence type="ECO:0000313" key="6">
    <source>
        <dbReference type="Proteomes" id="UP000037511"/>
    </source>
</evidence>
<dbReference type="Gene3D" id="3.40.605.10">
    <property type="entry name" value="Aldehyde Dehydrogenase, Chain A, domain 1"/>
    <property type="match status" value="1"/>
</dbReference>
<dbReference type="GO" id="GO:0004030">
    <property type="term" value="F:aldehyde dehydrogenase [NAD(P)+] activity"/>
    <property type="evidence" value="ECO:0007669"/>
    <property type="project" value="UniProtKB-ARBA"/>
</dbReference>
<sequence>MMSEPALPLPSHAELQRMAAGLRLPDRAFIDGDWSASDNGALIETSNPATDAVLGTLAHCGQKDVDRAVAAARSAFRSGAWSRCAPEQRKEALLRLAALIRRDGVKLAVMESLESGKPIRDCLREITQEVPAIFQWYGELVDKSYGHVAPTGQEDCAMVVREPIGVVAAVLPWNFPLLMATWKLAPALASGCSVIVKPAEETSLTTLALAALAIEAGIPPGVLNVLTGPGETTGRLIGQHPDIDAVSFTGSTDVGRLFLQYAGSSNLKTVGLEMGGKSPFIVLDDADLTDDLIDNAVMAAFWNGGQNCSANMRQLVARSRQDAYVEKIIARTKQIVIGDPLNPATDMGPLISAGQRNRVQSYVAKGLEEGARRVLEASGAPGGRGHYLGPTVFADLRPDMVIAREEIFGPVLGVLPVDSMDQALRIANGTDYGLHATVYTRDLDRAMYFARRLECGTVAVNGFTEGDIKTPFGGYRRSGSLARDKGLEAMAQYQQIKTIWLRLSAMGLSA</sequence>
<reference evidence="5 6" key="1">
    <citation type="submission" date="2015-07" db="EMBL/GenBank/DDBJ databases">
        <title>Draft genome of Achromobacter spanius.</title>
        <authorList>
            <person name="Wang X."/>
        </authorList>
    </citation>
    <scope>NUCLEOTIDE SEQUENCE [LARGE SCALE GENOMIC DNA]</scope>
    <source>
        <strain evidence="5 6">CGMCC9173</strain>
    </source>
</reference>
<evidence type="ECO:0000256" key="2">
    <source>
        <dbReference type="PROSITE-ProRule" id="PRU10007"/>
    </source>
</evidence>
<evidence type="ECO:0000259" key="4">
    <source>
        <dbReference type="Pfam" id="PF00171"/>
    </source>
</evidence>
<comment type="similarity">
    <text evidence="3">Belongs to the aldehyde dehydrogenase family.</text>
</comment>
<dbReference type="Pfam" id="PF00171">
    <property type="entry name" value="Aldedh"/>
    <property type="match status" value="1"/>
</dbReference>
<keyword evidence="1 3" id="KW-0560">Oxidoreductase</keyword>
<dbReference type="EMBL" id="LGVG01000001">
    <property type="protein sequence ID" value="KNE29754.1"/>
    <property type="molecule type" value="Genomic_DNA"/>
</dbReference>
<feature type="active site" evidence="2">
    <location>
        <position position="273"/>
    </location>
</feature>
<dbReference type="InterPro" id="IPR015590">
    <property type="entry name" value="Aldehyde_DH_dom"/>
</dbReference>
<comment type="caution">
    <text evidence="5">The sequence shown here is derived from an EMBL/GenBank/DDBJ whole genome shotgun (WGS) entry which is preliminary data.</text>
</comment>
<proteinExistence type="inferred from homology"/>
<dbReference type="AlphaFoldDB" id="A0AAW3IAY4"/>
<dbReference type="Proteomes" id="UP000037511">
    <property type="component" value="Unassembled WGS sequence"/>
</dbReference>
<dbReference type="SUPFAM" id="SSF53720">
    <property type="entry name" value="ALDH-like"/>
    <property type="match status" value="1"/>
</dbReference>
<dbReference type="PANTHER" id="PTHR11699">
    <property type="entry name" value="ALDEHYDE DEHYDROGENASE-RELATED"/>
    <property type="match status" value="1"/>
</dbReference>
<dbReference type="InterPro" id="IPR016163">
    <property type="entry name" value="Ald_DH_C"/>
</dbReference>
<dbReference type="InterPro" id="IPR029510">
    <property type="entry name" value="Ald_DH_CS_GLU"/>
</dbReference>
<dbReference type="InterPro" id="IPR016162">
    <property type="entry name" value="Ald_DH_N"/>
</dbReference>
<feature type="domain" description="Aldehyde dehydrogenase" evidence="4">
    <location>
        <begin position="34"/>
        <end position="499"/>
    </location>
</feature>